<reference evidence="1 2" key="1">
    <citation type="submission" date="2019-02" db="EMBL/GenBank/DDBJ databases">
        <title>Genome sequencing of the rare red list fungi Hericium alpestre (H. flagellum).</title>
        <authorList>
            <person name="Buettner E."/>
            <person name="Kellner H."/>
        </authorList>
    </citation>
    <scope>NUCLEOTIDE SEQUENCE [LARGE SCALE GENOMIC DNA]</scope>
    <source>
        <strain evidence="1 2">DSM 108284</strain>
    </source>
</reference>
<keyword evidence="2" id="KW-1185">Reference proteome</keyword>
<sequence>MFQDTSNALRNDEDVALFEESKSDEPPATVVRQTANELRSELRRLIQASLVRASGVPSARMHWLKYQSQVVLRYGVEIEGWPKTIPFKDPSETYVRRQPLEKLILAWKEGHAKFTRLIEADLFERREQHRMQLEACRVANPQTRVDAGERRPQCQIGQAGLRRKPIHYSHTPRHVEEA</sequence>
<dbReference type="EMBL" id="SFCI01000495">
    <property type="protein sequence ID" value="TFY79470.1"/>
    <property type="molecule type" value="Genomic_DNA"/>
</dbReference>
<proteinExistence type="predicted"/>
<organism evidence="1 2">
    <name type="scientific">Hericium alpestre</name>
    <dbReference type="NCBI Taxonomy" id="135208"/>
    <lineage>
        <taxon>Eukaryota</taxon>
        <taxon>Fungi</taxon>
        <taxon>Dikarya</taxon>
        <taxon>Basidiomycota</taxon>
        <taxon>Agaricomycotina</taxon>
        <taxon>Agaricomycetes</taxon>
        <taxon>Russulales</taxon>
        <taxon>Hericiaceae</taxon>
        <taxon>Hericium</taxon>
    </lineage>
</organism>
<comment type="caution">
    <text evidence="1">The sequence shown here is derived from an EMBL/GenBank/DDBJ whole genome shotgun (WGS) entry which is preliminary data.</text>
</comment>
<accession>A0A4Y9ZZ58</accession>
<evidence type="ECO:0000313" key="1">
    <source>
        <dbReference type="EMBL" id="TFY79470.1"/>
    </source>
</evidence>
<dbReference type="OrthoDB" id="3253416at2759"/>
<name>A0A4Y9ZZ58_9AGAM</name>
<protein>
    <submittedName>
        <fullName evidence="1">Uncharacterized protein</fullName>
    </submittedName>
</protein>
<dbReference type="Proteomes" id="UP000298061">
    <property type="component" value="Unassembled WGS sequence"/>
</dbReference>
<dbReference type="AlphaFoldDB" id="A0A4Y9ZZ58"/>
<evidence type="ECO:0000313" key="2">
    <source>
        <dbReference type="Proteomes" id="UP000298061"/>
    </source>
</evidence>
<gene>
    <name evidence="1" type="ORF">EWM64_g4542</name>
</gene>